<name>A0A7J8ZGD3_9ROSI</name>
<feature type="domain" description="Reverse transcriptase zinc-binding" evidence="1">
    <location>
        <begin position="143"/>
        <end position="207"/>
    </location>
</feature>
<reference evidence="2 3" key="1">
    <citation type="journal article" date="2019" name="Genome Biol. Evol.">
        <title>Insights into the evolution of the New World diploid cottons (Gossypium, subgenus Houzingenia) based on genome sequencing.</title>
        <authorList>
            <person name="Grover C.E."/>
            <person name="Arick M.A. 2nd"/>
            <person name="Thrash A."/>
            <person name="Conover J.L."/>
            <person name="Sanders W.S."/>
            <person name="Peterson D.G."/>
            <person name="Frelichowski J.E."/>
            <person name="Scheffler J.A."/>
            <person name="Scheffler B.E."/>
            <person name="Wendel J.F."/>
        </authorList>
    </citation>
    <scope>NUCLEOTIDE SEQUENCE [LARGE SCALE GENOMIC DNA]</scope>
    <source>
        <strain evidence="2">4</strain>
        <tissue evidence="2">Leaf</tissue>
    </source>
</reference>
<dbReference type="InterPro" id="IPR026960">
    <property type="entry name" value="RVT-Znf"/>
</dbReference>
<dbReference type="EMBL" id="JABEZV010000005">
    <property type="protein sequence ID" value="MBA0710858.1"/>
    <property type="molecule type" value="Genomic_DNA"/>
</dbReference>
<evidence type="ECO:0000259" key="1">
    <source>
        <dbReference type="Pfam" id="PF13966"/>
    </source>
</evidence>
<proteinExistence type="predicted"/>
<dbReference type="Pfam" id="PF13966">
    <property type="entry name" value="zf-RVT"/>
    <property type="match status" value="1"/>
</dbReference>
<evidence type="ECO:0000313" key="3">
    <source>
        <dbReference type="Proteomes" id="UP000593574"/>
    </source>
</evidence>
<sequence>MEKLDKYMGLSLPIGKKKDAFNDVTNRFSCMINSWAQRLLSFGGKEVFIKAVLQSIPTYTLSIFLALKSVIEDLQTKLSKTWWSGKEKENFGRCSIERRCTIQKVGGLGIRDIRLFNLALLGRQHSSYCGDLQEWVWLASWFFWKTFCKLDTLPKVCVFSWRVGHELLPMNVKIASIRSGFDQGCPRCGVAAETLIHALKECPTSHKLLSIGDWDTSTMSSRGFIAKRVSMHGAECIAFERSIELACQLNINGIAKTDHAGLMNKMCNLGTDVSSV</sequence>
<keyword evidence="3" id="KW-1185">Reference proteome</keyword>
<organism evidence="2 3">
    <name type="scientific">Gossypium laxum</name>
    <dbReference type="NCBI Taxonomy" id="34288"/>
    <lineage>
        <taxon>Eukaryota</taxon>
        <taxon>Viridiplantae</taxon>
        <taxon>Streptophyta</taxon>
        <taxon>Embryophyta</taxon>
        <taxon>Tracheophyta</taxon>
        <taxon>Spermatophyta</taxon>
        <taxon>Magnoliopsida</taxon>
        <taxon>eudicotyledons</taxon>
        <taxon>Gunneridae</taxon>
        <taxon>Pentapetalae</taxon>
        <taxon>rosids</taxon>
        <taxon>malvids</taxon>
        <taxon>Malvales</taxon>
        <taxon>Malvaceae</taxon>
        <taxon>Malvoideae</taxon>
        <taxon>Gossypium</taxon>
    </lineage>
</organism>
<evidence type="ECO:0000313" key="2">
    <source>
        <dbReference type="EMBL" id="MBA0710858.1"/>
    </source>
</evidence>
<dbReference type="Proteomes" id="UP000593574">
    <property type="component" value="Unassembled WGS sequence"/>
</dbReference>
<dbReference type="PANTHER" id="PTHR33116:SF86">
    <property type="entry name" value="REVERSE TRANSCRIPTASE DOMAIN-CONTAINING PROTEIN"/>
    <property type="match status" value="1"/>
</dbReference>
<dbReference type="AlphaFoldDB" id="A0A7J8ZGD3"/>
<protein>
    <recommendedName>
        <fullName evidence="1">Reverse transcriptase zinc-binding domain-containing protein</fullName>
    </recommendedName>
</protein>
<comment type="caution">
    <text evidence="2">The sequence shown here is derived from an EMBL/GenBank/DDBJ whole genome shotgun (WGS) entry which is preliminary data.</text>
</comment>
<accession>A0A7J8ZGD3</accession>
<dbReference type="PANTHER" id="PTHR33116">
    <property type="entry name" value="REVERSE TRANSCRIPTASE ZINC-BINDING DOMAIN-CONTAINING PROTEIN-RELATED-RELATED"/>
    <property type="match status" value="1"/>
</dbReference>
<gene>
    <name evidence="2" type="ORF">Golax_010113</name>
</gene>
<feature type="non-terminal residue" evidence="2">
    <location>
        <position position="1"/>
    </location>
</feature>